<keyword evidence="2" id="KW-1185">Reference proteome</keyword>
<accession>A0A0D3IHT3</accession>
<reference evidence="1" key="2">
    <citation type="submission" date="2024-10" db="UniProtKB">
        <authorList>
            <consortium name="EnsemblProtists"/>
        </authorList>
    </citation>
    <scope>IDENTIFICATION</scope>
</reference>
<dbReference type="SUPFAM" id="SSF57850">
    <property type="entry name" value="RING/U-box"/>
    <property type="match status" value="1"/>
</dbReference>
<dbReference type="Gene3D" id="3.30.40.10">
    <property type="entry name" value="Zinc/RING finger domain, C3HC4 (zinc finger)"/>
    <property type="match status" value="1"/>
</dbReference>
<dbReference type="RefSeq" id="XP_005780953.1">
    <property type="nucleotide sequence ID" value="XM_005780896.1"/>
</dbReference>
<dbReference type="GeneID" id="17256972"/>
<dbReference type="GeneID" id="17274070"/>
<proteinExistence type="predicted"/>
<dbReference type="EnsemblProtists" id="EOD10818">
    <property type="protein sequence ID" value="EOD10818"/>
    <property type="gene ID" value="EMIHUDRAFT_50030"/>
</dbReference>
<organism evidence="1 2">
    <name type="scientific">Emiliania huxleyi (strain CCMP1516)</name>
    <dbReference type="NCBI Taxonomy" id="280463"/>
    <lineage>
        <taxon>Eukaryota</taxon>
        <taxon>Haptista</taxon>
        <taxon>Haptophyta</taxon>
        <taxon>Prymnesiophyceae</taxon>
        <taxon>Isochrysidales</taxon>
        <taxon>Noelaerhabdaceae</taxon>
        <taxon>Emiliania</taxon>
    </lineage>
</organism>
<dbReference type="KEGG" id="ehx:EMIHUDRAFT_50030"/>
<dbReference type="KEGG" id="ehx:EMIHUDRAFT_49116"/>
<dbReference type="HOGENOM" id="CLU_2419800_0_0_1"/>
<dbReference type="RefSeq" id="XP_005763247.1">
    <property type="nucleotide sequence ID" value="XM_005763190.1"/>
</dbReference>
<evidence type="ECO:0000313" key="1">
    <source>
        <dbReference type="EnsemblProtists" id="EOD10818"/>
    </source>
</evidence>
<evidence type="ECO:0000313" key="2">
    <source>
        <dbReference type="Proteomes" id="UP000013827"/>
    </source>
</evidence>
<reference evidence="2" key="1">
    <citation type="journal article" date="2013" name="Nature">
        <title>Pan genome of the phytoplankton Emiliania underpins its global distribution.</title>
        <authorList>
            <person name="Read B.A."/>
            <person name="Kegel J."/>
            <person name="Klute M.J."/>
            <person name="Kuo A."/>
            <person name="Lefebvre S.C."/>
            <person name="Maumus F."/>
            <person name="Mayer C."/>
            <person name="Miller J."/>
            <person name="Monier A."/>
            <person name="Salamov A."/>
            <person name="Young J."/>
            <person name="Aguilar M."/>
            <person name="Claverie J.M."/>
            <person name="Frickenhaus S."/>
            <person name="Gonzalez K."/>
            <person name="Herman E.K."/>
            <person name="Lin Y.C."/>
            <person name="Napier J."/>
            <person name="Ogata H."/>
            <person name="Sarno A.F."/>
            <person name="Shmutz J."/>
            <person name="Schroeder D."/>
            <person name="de Vargas C."/>
            <person name="Verret F."/>
            <person name="von Dassow P."/>
            <person name="Valentin K."/>
            <person name="Van de Peer Y."/>
            <person name="Wheeler G."/>
            <person name="Dacks J.B."/>
            <person name="Delwiche C.F."/>
            <person name="Dyhrman S.T."/>
            <person name="Glockner G."/>
            <person name="John U."/>
            <person name="Richards T."/>
            <person name="Worden A.Z."/>
            <person name="Zhang X."/>
            <person name="Grigoriev I.V."/>
            <person name="Allen A.E."/>
            <person name="Bidle K."/>
            <person name="Borodovsky M."/>
            <person name="Bowler C."/>
            <person name="Brownlee C."/>
            <person name="Cock J.M."/>
            <person name="Elias M."/>
            <person name="Gladyshev V.N."/>
            <person name="Groth M."/>
            <person name="Guda C."/>
            <person name="Hadaegh A."/>
            <person name="Iglesias-Rodriguez M.D."/>
            <person name="Jenkins J."/>
            <person name="Jones B.M."/>
            <person name="Lawson T."/>
            <person name="Leese F."/>
            <person name="Lindquist E."/>
            <person name="Lobanov A."/>
            <person name="Lomsadze A."/>
            <person name="Malik S.B."/>
            <person name="Marsh M.E."/>
            <person name="Mackinder L."/>
            <person name="Mock T."/>
            <person name="Mueller-Roeber B."/>
            <person name="Pagarete A."/>
            <person name="Parker M."/>
            <person name="Probert I."/>
            <person name="Quesneville H."/>
            <person name="Raines C."/>
            <person name="Rensing S.A."/>
            <person name="Riano-Pachon D.M."/>
            <person name="Richier S."/>
            <person name="Rokitta S."/>
            <person name="Shiraiwa Y."/>
            <person name="Soanes D.M."/>
            <person name="van der Giezen M."/>
            <person name="Wahlund T.M."/>
            <person name="Williams B."/>
            <person name="Wilson W."/>
            <person name="Wolfe G."/>
            <person name="Wurch L.L."/>
        </authorList>
    </citation>
    <scope>NUCLEOTIDE SEQUENCE</scope>
</reference>
<dbReference type="EnsemblProtists" id="EOD28524">
    <property type="protein sequence ID" value="EOD28524"/>
    <property type="gene ID" value="EMIHUDRAFT_49116"/>
</dbReference>
<dbReference type="AlphaFoldDB" id="A0A0D3IHT3"/>
<sequence length="92" mass="10134">PVDSTVVAGSCPICRSLLIQKCIGCSSRPASGSPCTLSFGTTKIQSAFHWSHRSLTPLLIVGVCGCVYHHHCLGEWHRRSFTCPLHEVQWQE</sequence>
<evidence type="ECO:0008006" key="3">
    <source>
        <dbReference type="Google" id="ProtNLM"/>
    </source>
</evidence>
<dbReference type="PaxDb" id="2903-EOD10818"/>
<name>A0A0D3IHT3_EMIH1</name>
<protein>
    <recommendedName>
        <fullName evidence="3">RING-type domain-containing protein</fullName>
    </recommendedName>
</protein>
<dbReference type="Proteomes" id="UP000013827">
    <property type="component" value="Unassembled WGS sequence"/>
</dbReference>
<dbReference type="InterPro" id="IPR013083">
    <property type="entry name" value="Znf_RING/FYVE/PHD"/>
</dbReference>